<dbReference type="Gene3D" id="3.10.580.10">
    <property type="entry name" value="CBS-domain"/>
    <property type="match status" value="1"/>
</dbReference>
<reference evidence="4 5" key="1">
    <citation type="journal article" date="2010" name="Proc. Natl. Acad. Sci. U.S.A.">
        <title>A Nitrospira metagenome illuminates the physiology and evolution of globally important nitrite-oxidizing bacteria.</title>
        <authorList>
            <person name="Lucker S."/>
            <person name="Wagner M."/>
            <person name="Maixner F."/>
            <person name="Pelletier E."/>
            <person name="Koch H."/>
            <person name="Vacherie B."/>
            <person name="Rattei T."/>
            <person name="Sinninghe Damste J."/>
            <person name="Spieck E."/>
            <person name="Le Paslier D."/>
            <person name="Daims H."/>
        </authorList>
    </citation>
    <scope>NUCLEOTIDE SEQUENCE [LARGE SCALE GENOMIC DNA]</scope>
</reference>
<evidence type="ECO:0000259" key="3">
    <source>
        <dbReference type="PROSITE" id="PS51371"/>
    </source>
</evidence>
<feature type="domain" description="CBS" evidence="3">
    <location>
        <begin position="74"/>
        <end position="130"/>
    </location>
</feature>
<dbReference type="SUPFAM" id="SSF54631">
    <property type="entry name" value="CBS-domain pair"/>
    <property type="match status" value="1"/>
</dbReference>
<dbReference type="PANTHER" id="PTHR43080:SF2">
    <property type="entry name" value="CBS DOMAIN-CONTAINING PROTEIN"/>
    <property type="match status" value="1"/>
</dbReference>
<gene>
    <name evidence="4" type="ORF">NIDE1839</name>
</gene>
<evidence type="ECO:0000256" key="1">
    <source>
        <dbReference type="ARBA" id="ARBA00023122"/>
    </source>
</evidence>
<dbReference type="eggNOG" id="COG2905">
    <property type="taxonomic scope" value="Bacteria"/>
</dbReference>
<keyword evidence="1 2" id="KW-0129">CBS domain</keyword>
<dbReference type="SMART" id="SM00116">
    <property type="entry name" value="CBS"/>
    <property type="match status" value="2"/>
</dbReference>
<evidence type="ECO:0000256" key="2">
    <source>
        <dbReference type="PROSITE-ProRule" id="PRU00703"/>
    </source>
</evidence>
<protein>
    <recommendedName>
        <fullName evidence="3">CBS domain-containing protein</fullName>
    </recommendedName>
</protein>
<dbReference type="Proteomes" id="UP000001660">
    <property type="component" value="Chromosome"/>
</dbReference>
<dbReference type="OrthoDB" id="9802114at2"/>
<evidence type="ECO:0000313" key="5">
    <source>
        <dbReference type="Proteomes" id="UP000001660"/>
    </source>
</evidence>
<accession>D8PEA9</accession>
<dbReference type="PROSITE" id="PS51371">
    <property type="entry name" value="CBS"/>
    <property type="match status" value="2"/>
</dbReference>
<dbReference type="InterPro" id="IPR000644">
    <property type="entry name" value="CBS_dom"/>
</dbReference>
<dbReference type="InterPro" id="IPR046342">
    <property type="entry name" value="CBS_dom_sf"/>
</dbReference>
<dbReference type="STRING" id="330214.NIDE1839"/>
<dbReference type="HOGENOM" id="CLU_040681_12_1_0"/>
<dbReference type="AlphaFoldDB" id="D8PEA9"/>
<proteinExistence type="predicted"/>
<dbReference type="KEGG" id="nde:NIDE1839"/>
<dbReference type="PANTHER" id="PTHR43080">
    <property type="entry name" value="CBS DOMAIN-CONTAINING PROTEIN CBSX3, MITOCHONDRIAL"/>
    <property type="match status" value="1"/>
</dbReference>
<evidence type="ECO:0000313" key="4">
    <source>
        <dbReference type="EMBL" id="CBK41568.1"/>
    </source>
</evidence>
<sequence>MAWNIASKIVHRVVTIDENHSVLDAATLMAEEFVGSALITSSSKITGVFTERDLMMRVVGRKRDPEKVKIKDVMTKNMVTVNPKDTAHYCLNLMKEHRCRHLLVFDNEEFIGIVSLRDMVALLMEEKEALIAYLHQYISS</sequence>
<feature type="domain" description="CBS" evidence="3">
    <location>
        <begin position="9"/>
        <end position="66"/>
    </location>
</feature>
<dbReference type="Pfam" id="PF00571">
    <property type="entry name" value="CBS"/>
    <property type="match status" value="2"/>
</dbReference>
<organism evidence="4 5">
    <name type="scientific">Nitrospira defluvii</name>
    <dbReference type="NCBI Taxonomy" id="330214"/>
    <lineage>
        <taxon>Bacteria</taxon>
        <taxon>Pseudomonadati</taxon>
        <taxon>Nitrospirota</taxon>
        <taxon>Nitrospiria</taxon>
        <taxon>Nitrospirales</taxon>
        <taxon>Nitrospiraceae</taxon>
        <taxon>Nitrospira</taxon>
    </lineage>
</organism>
<dbReference type="InterPro" id="IPR051257">
    <property type="entry name" value="Diverse_CBS-Domain"/>
</dbReference>
<dbReference type="EMBL" id="FP929003">
    <property type="protein sequence ID" value="CBK41568.1"/>
    <property type="molecule type" value="Genomic_DNA"/>
</dbReference>
<keyword evidence="5" id="KW-1185">Reference proteome</keyword>
<name>D8PEA9_9BACT</name>